<keyword evidence="3" id="KW-0804">Transcription</keyword>
<feature type="DNA-binding region" description="H-T-H motif" evidence="4">
    <location>
        <begin position="37"/>
        <end position="56"/>
    </location>
</feature>
<evidence type="ECO:0000256" key="2">
    <source>
        <dbReference type="ARBA" id="ARBA00023125"/>
    </source>
</evidence>
<dbReference type="OrthoDB" id="9785164at2"/>
<dbReference type="AlphaFoldDB" id="A0A418V8M1"/>
<proteinExistence type="predicted"/>
<name>A0A418V8M1_9DEIO</name>
<dbReference type="Proteomes" id="UP000286287">
    <property type="component" value="Unassembled WGS sequence"/>
</dbReference>
<dbReference type="PROSITE" id="PS50977">
    <property type="entry name" value="HTH_TETR_2"/>
    <property type="match status" value="1"/>
</dbReference>
<dbReference type="SUPFAM" id="SSF46689">
    <property type="entry name" value="Homeodomain-like"/>
    <property type="match status" value="1"/>
</dbReference>
<protein>
    <submittedName>
        <fullName evidence="6">TetR/AcrR family transcriptional regulator</fullName>
    </submittedName>
</protein>
<keyword evidence="2 4" id="KW-0238">DNA-binding</keyword>
<dbReference type="GO" id="GO:0003700">
    <property type="term" value="F:DNA-binding transcription factor activity"/>
    <property type="evidence" value="ECO:0007669"/>
    <property type="project" value="TreeGrafter"/>
</dbReference>
<feature type="domain" description="HTH tetR-type" evidence="5">
    <location>
        <begin position="14"/>
        <end position="74"/>
    </location>
</feature>
<dbReference type="Gene3D" id="1.10.357.10">
    <property type="entry name" value="Tetracycline Repressor, domain 2"/>
    <property type="match status" value="1"/>
</dbReference>
<evidence type="ECO:0000313" key="7">
    <source>
        <dbReference type="Proteomes" id="UP000286287"/>
    </source>
</evidence>
<keyword evidence="1" id="KW-0805">Transcription regulation</keyword>
<accession>A0A418V8M1</accession>
<dbReference type="RefSeq" id="WP_119764599.1">
    <property type="nucleotide sequence ID" value="NZ_QYUJ01000014.1"/>
</dbReference>
<evidence type="ECO:0000256" key="4">
    <source>
        <dbReference type="PROSITE-ProRule" id="PRU00335"/>
    </source>
</evidence>
<dbReference type="Pfam" id="PF00440">
    <property type="entry name" value="TetR_N"/>
    <property type="match status" value="1"/>
</dbReference>
<dbReference type="InterPro" id="IPR011075">
    <property type="entry name" value="TetR_C"/>
</dbReference>
<comment type="caution">
    <text evidence="6">The sequence shown here is derived from an EMBL/GenBank/DDBJ whole genome shotgun (WGS) entry which is preliminary data.</text>
</comment>
<dbReference type="InterPro" id="IPR050109">
    <property type="entry name" value="HTH-type_TetR-like_transc_reg"/>
</dbReference>
<dbReference type="InterPro" id="IPR036271">
    <property type="entry name" value="Tet_transcr_reg_TetR-rel_C_sf"/>
</dbReference>
<gene>
    <name evidence="6" type="ORF">D3875_13750</name>
</gene>
<dbReference type="InterPro" id="IPR001647">
    <property type="entry name" value="HTH_TetR"/>
</dbReference>
<keyword evidence="7" id="KW-1185">Reference proteome</keyword>
<dbReference type="Gene3D" id="1.10.10.60">
    <property type="entry name" value="Homeodomain-like"/>
    <property type="match status" value="1"/>
</dbReference>
<dbReference type="EMBL" id="QYUJ01000014">
    <property type="protein sequence ID" value="RJF72453.1"/>
    <property type="molecule type" value="Genomic_DNA"/>
</dbReference>
<dbReference type="GO" id="GO:0000976">
    <property type="term" value="F:transcription cis-regulatory region binding"/>
    <property type="evidence" value="ECO:0007669"/>
    <property type="project" value="TreeGrafter"/>
</dbReference>
<dbReference type="Pfam" id="PF16859">
    <property type="entry name" value="TetR_C_11"/>
    <property type="match status" value="1"/>
</dbReference>
<dbReference type="InterPro" id="IPR009057">
    <property type="entry name" value="Homeodomain-like_sf"/>
</dbReference>
<evidence type="ECO:0000256" key="1">
    <source>
        <dbReference type="ARBA" id="ARBA00023015"/>
    </source>
</evidence>
<evidence type="ECO:0000256" key="3">
    <source>
        <dbReference type="ARBA" id="ARBA00023163"/>
    </source>
</evidence>
<evidence type="ECO:0000259" key="5">
    <source>
        <dbReference type="PROSITE" id="PS50977"/>
    </source>
</evidence>
<sequence>MTDQPLSVSEASDDPTAEAILSATLDTIVQHGLKGATTRAIAIAAGVNEVTLFRRYGNKTALIRAAVLSRAQALRRSGVQYTGNLEHDLTHLTRAYQQTLQTFGPVVRVIVTEFPRHPELAEVLDGPRQLFGEIAALLTRYQQEGQLHPEPIATLLPAFIGPVVLPYLIPDLGRVLLHTQLPALQPETHVQRFLHGRQGAGR</sequence>
<dbReference type="PANTHER" id="PTHR30055">
    <property type="entry name" value="HTH-TYPE TRANSCRIPTIONAL REGULATOR RUTR"/>
    <property type="match status" value="1"/>
</dbReference>
<evidence type="ECO:0000313" key="6">
    <source>
        <dbReference type="EMBL" id="RJF72453.1"/>
    </source>
</evidence>
<reference evidence="6 7" key="1">
    <citation type="submission" date="2018-09" db="EMBL/GenBank/DDBJ databases">
        <authorList>
            <person name="Zhu H."/>
        </authorList>
    </citation>
    <scope>NUCLEOTIDE SEQUENCE [LARGE SCALE GENOMIC DNA]</scope>
    <source>
        <strain evidence="6 7">K2S05-167</strain>
    </source>
</reference>
<organism evidence="6 7">
    <name type="scientific">Deinococcus cavernae</name>
    <dbReference type="NCBI Taxonomy" id="2320857"/>
    <lineage>
        <taxon>Bacteria</taxon>
        <taxon>Thermotogati</taxon>
        <taxon>Deinococcota</taxon>
        <taxon>Deinococci</taxon>
        <taxon>Deinococcales</taxon>
        <taxon>Deinococcaceae</taxon>
        <taxon>Deinococcus</taxon>
    </lineage>
</organism>
<dbReference type="SUPFAM" id="SSF48498">
    <property type="entry name" value="Tetracyclin repressor-like, C-terminal domain"/>
    <property type="match status" value="1"/>
</dbReference>
<dbReference type="PANTHER" id="PTHR30055:SF223">
    <property type="entry name" value="HTH-TYPE TRANSCRIPTIONAL REGULATOR UIDR"/>
    <property type="match status" value="1"/>
</dbReference>